<dbReference type="InterPro" id="IPR000014">
    <property type="entry name" value="PAS"/>
</dbReference>
<evidence type="ECO:0000256" key="2">
    <source>
        <dbReference type="ARBA" id="ARBA00023015"/>
    </source>
</evidence>
<dbReference type="Pfam" id="PF08447">
    <property type="entry name" value="PAS_3"/>
    <property type="match status" value="1"/>
</dbReference>
<dbReference type="STRING" id="6210.W6UC31"/>
<keyword evidence="9" id="KW-1185">Reference proteome</keyword>
<keyword evidence="2" id="KW-0805">Transcription regulation</keyword>
<dbReference type="Proteomes" id="UP000019149">
    <property type="component" value="Unassembled WGS sequence"/>
</dbReference>
<comment type="subcellular location">
    <subcellularLocation>
        <location evidence="1">Nucleus</location>
    </subcellularLocation>
</comment>
<name>W6UC31_ECHGR</name>
<evidence type="ECO:0000313" key="9">
    <source>
        <dbReference type="Proteomes" id="UP000019149"/>
    </source>
</evidence>
<dbReference type="AlphaFoldDB" id="W6UC31"/>
<dbReference type="SMART" id="SM00091">
    <property type="entry name" value="PAS"/>
    <property type="match status" value="2"/>
</dbReference>
<dbReference type="OMA" id="GGWVWAQ"/>
<evidence type="ECO:0000256" key="3">
    <source>
        <dbReference type="ARBA" id="ARBA00023125"/>
    </source>
</evidence>
<dbReference type="PANTHER" id="PTHR23043">
    <property type="entry name" value="HYPOXIA-INDUCIBLE FACTOR 1 ALPHA"/>
    <property type="match status" value="1"/>
</dbReference>
<dbReference type="RefSeq" id="XP_024350129.1">
    <property type="nucleotide sequence ID" value="XM_024495498.1"/>
</dbReference>
<evidence type="ECO:0000313" key="8">
    <source>
        <dbReference type="EMBL" id="EUB58933.1"/>
    </source>
</evidence>
<dbReference type="InterPro" id="IPR035965">
    <property type="entry name" value="PAS-like_dom_sf"/>
</dbReference>
<evidence type="ECO:0000256" key="4">
    <source>
        <dbReference type="ARBA" id="ARBA00023163"/>
    </source>
</evidence>
<keyword evidence="4" id="KW-0804">Transcription</keyword>
<dbReference type="GO" id="GO:0000977">
    <property type="term" value="F:RNA polymerase II transcription regulatory region sequence-specific DNA binding"/>
    <property type="evidence" value="ECO:0007669"/>
    <property type="project" value="TreeGrafter"/>
</dbReference>
<dbReference type="SUPFAM" id="SSF55785">
    <property type="entry name" value="PYP-like sensor domain (PAS domain)"/>
    <property type="match status" value="1"/>
</dbReference>
<dbReference type="InterPro" id="IPR013655">
    <property type="entry name" value="PAS_fold_3"/>
</dbReference>
<gene>
    <name evidence="8" type="ORF">EGR_06249</name>
</gene>
<sequence length="599" mass="66177">MGTPDYNSQFPLHDCYDALLTEQSSSYQAPYPPDHLYQQCAQRQYHDYHQSTSHEAWLSLQHSGNYGTAADLQTAISDDAVASISSTISSSISGRSESTNFIAPTSDATFAYPLSPEAREKSKNAARKRRKNENNEYECLSHLLPLPTTAKALDGFPLIISGSGSVIYIGETVKTLLGLAKWDVTGAPFVAIVKEEDQEELEEVLELHPSELSQIDRLNTEFRFERRFTVRVKCVLSKRNSGLSSEGYKVLHYGGYITAGMFDVRGGPRKVVQWLCGIASTLPSVNGNSTDVKMSRDMFMFRASLGLEITYADEQLQVLTGYQARDIIDKSLYQLIHLGDANELEECHITLLTKGQVTTRYFRLLCKHGGWVWAQTHATILRNARGSKSDCVVGVTYVLAEIQAARRKFDVKQLQVDSIETSNCGRTLASKPTNSSRRKRSYPSQNALQIEALQPLYNCESSVPISNVDFYQNLNGGTEGGGGDVWYVSSNPSTSYQPPPQPNHAGLISDAYANQSGIVVQQPTGMSVSPLNLGIVEEAPYFGGPFSDSSIPSSSVPSSSIPSSFIPMVTNSYLEQLGSYQVDANFPEYWQDPSYYYQS</sequence>
<dbReference type="GO" id="GO:0005634">
    <property type="term" value="C:nucleus"/>
    <property type="evidence" value="ECO:0007669"/>
    <property type="project" value="UniProtKB-SubCell"/>
</dbReference>
<dbReference type="InterPro" id="IPR001610">
    <property type="entry name" value="PAC"/>
</dbReference>
<protein>
    <submittedName>
        <fullName evidence="8">Single-minded</fullName>
    </submittedName>
</protein>
<keyword evidence="5" id="KW-0539">Nucleus</keyword>
<dbReference type="OrthoDB" id="6021714at2759"/>
<dbReference type="SMART" id="SM00086">
    <property type="entry name" value="PAC"/>
    <property type="match status" value="1"/>
</dbReference>
<accession>W6UC31</accession>
<evidence type="ECO:0000256" key="5">
    <source>
        <dbReference type="ARBA" id="ARBA00023242"/>
    </source>
</evidence>
<dbReference type="EMBL" id="APAU02000053">
    <property type="protein sequence ID" value="EUB58933.1"/>
    <property type="molecule type" value="Genomic_DNA"/>
</dbReference>
<evidence type="ECO:0000256" key="1">
    <source>
        <dbReference type="ARBA" id="ARBA00004123"/>
    </source>
</evidence>
<dbReference type="GO" id="GO:0000981">
    <property type="term" value="F:DNA-binding transcription factor activity, RNA polymerase II-specific"/>
    <property type="evidence" value="ECO:0007669"/>
    <property type="project" value="TreeGrafter"/>
</dbReference>
<dbReference type="NCBIfam" id="TIGR00229">
    <property type="entry name" value="sensory_box"/>
    <property type="match status" value="1"/>
</dbReference>
<dbReference type="GeneID" id="36341964"/>
<proteinExistence type="predicted"/>
<feature type="domain" description="PAS" evidence="7">
    <location>
        <begin position="306"/>
        <end position="355"/>
    </location>
</feature>
<dbReference type="Gene3D" id="3.30.450.20">
    <property type="entry name" value="PAS domain"/>
    <property type="match status" value="2"/>
</dbReference>
<evidence type="ECO:0000256" key="6">
    <source>
        <dbReference type="SAM" id="MobiDB-lite"/>
    </source>
</evidence>
<dbReference type="PANTHER" id="PTHR23043:SF40">
    <property type="match status" value="1"/>
</dbReference>
<reference evidence="8 9" key="1">
    <citation type="journal article" date="2013" name="Nat. Genet.">
        <title>The genome of the hydatid tapeworm Echinococcus granulosus.</title>
        <authorList>
            <person name="Zheng H."/>
            <person name="Zhang W."/>
            <person name="Zhang L."/>
            <person name="Zhang Z."/>
            <person name="Li J."/>
            <person name="Lu G."/>
            <person name="Zhu Y."/>
            <person name="Wang Y."/>
            <person name="Huang Y."/>
            <person name="Liu J."/>
            <person name="Kang H."/>
            <person name="Chen J."/>
            <person name="Wang L."/>
            <person name="Chen A."/>
            <person name="Yu S."/>
            <person name="Gao Z."/>
            <person name="Jin L."/>
            <person name="Gu W."/>
            <person name="Wang Z."/>
            <person name="Zhao L."/>
            <person name="Shi B."/>
            <person name="Wen H."/>
            <person name="Lin R."/>
            <person name="Jones M.K."/>
            <person name="Brejova B."/>
            <person name="Vinar T."/>
            <person name="Zhao G."/>
            <person name="McManus D.P."/>
            <person name="Chen Z."/>
            <person name="Zhou Y."/>
            <person name="Wang S."/>
        </authorList>
    </citation>
    <scope>NUCLEOTIDE SEQUENCE [LARGE SCALE GENOMIC DNA]</scope>
</reference>
<comment type="caution">
    <text evidence="8">The sequence shown here is derived from an EMBL/GenBank/DDBJ whole genome shotgun (WGS) entry which is preliminary data.</text>
</comment>
<dbReference type="CDD" id="cd00130">
    <property type="entry name" value="PAS"/>
    <property type="match status" value="1"/>
</dbReference>
<keyword evidence="3" id="KW-0238">DNA-binding</keyword>
<organism evidence="8 9">
    <name type="scientific">Echinococcus granulosus</name>
    <name type="common">Hydatid tapeworm</name>
    <dbReference type="NCBI Taxonomy" id="6210"/>
    <lineage>
        <taxon>Eukaryota</taxon>
        <taxon>Metazoa</taxon>
        <taxon>Spiralia</taxon>
        <taxon>Lophotrochozoa</taxon>
        <taxon>Platyhelminthes</taxon>
        <taxon>Cestoda</taxon>
        <taxon>Eucestoda</taxon>
        <taxon>Cyclophyllidea</taxon>
        <taxon>Taeniidae</taxon>
        <taxon>Echinococcus</taxon>
        <taxon>Echinococcus granulosus group</taxon>
    </lineage>
</organism>
<evidence type="ECO:0000259" key="7">
    <source>
        <dbReference type="PROSITE" id="PS50112"/>
    </source>
</evidence>
<dbReference type="CTD" id="36341964"/>
<feature type="domain" description="PAS" evidence="7">
    <location>
        <begin position="158"/>
        <end position="206"/>
    </location>
</feature>
<feature type="region of interest" description="Disordered" evidence="6">
    <location>
        <begin position="114"/>
        <end position="133"/>
    </location>
</feature>
<dbReference type="PROSITE" id="PS50112">
    <property type="entry name" value="PAS"/>
    <property type="match status" value="2"/>
</dbReference>
<dbReference type="KEGG" id="egl:EGR_06249"/>